<sequence>MSQLYHNDIYQFDTPVKSYWEHVTSKKKKYGTLEKNISSNIVVMGGGYTGISCALQLAKEYHEDVILLEAGHIGWGSSARNAGFLCIPAAKMSIEKMMKLHGVNETKKFYANTIEGSFYTKALIDEYKIDCDVTGDCNYEVAHHPSFFDSIKETAKIYNKEFGIETQVYSKEEFREIGHGGNEQYGALSYKPGFAINPLKFLLGLVEAASSFGVKIYQHSQVLKIEKNLGKYKIFTKNFAVTANKIVMATNGFYKDDLLPDFNDRILPAISNIIVTRPLTSDELASHNYSTHNPVLNSRNLLYYYRLLKDNRFLFGARGDLIGSNASSDKMSKKMEQQMKKVFPNWANVKIDFRWRGLVAVTTKFTPSIGKLENDEIYYSFGYHANGVNTAPWAGKELANLIVGSNTKKLQISNLYLGLPKKFPLPFLRLVYLRLTYLYYNFIDK</sequence>
<dbReference type="Gene3D" id="3.30.9.10">
    <property type="entry name" value="D-Amino Acid Oxidase, subunit A, domain 2"/>
    <property type="match status" value="1"/>
</dbReference>
<feature type="domain" description="FAD dependent oxidoreductase" evidence="1">
    <location>
        <begin position="41"/>
        <end position="401"/>
    </location>
</feature>
<dbReference type="InterPro" id="IPR006076">
    <property type="entry name" value="FAD-dep_OxRdtase"/>
</dbReference>
<dbReference type="PANTHER" id="PTHR13847">
    <property type="entry name" value="SARCOSINE DEHYDROGENASE-RELATED"/>
    <property type="match status" value="1"/>
</dbReference>
<dbReference type="Gene3D" id="3.50.50.60">
    <property type="entry name" value="FAD/NAD(P)-binding domain"/>
    <property type="match status" value="1"/>
</dbReference>
<proteinExistence type="predicted"/>
<protein>
    <recommendedName>
        <fullName evidence="1">FAD dependent oxidoreductase domain-containing protein</fullName>
    </recommendedName>
</protein>
<organism evidence="2">
    <name type="scientific">marine metagenome</name>
    <dbReference type="NCBI Taxonomy" id="408172"/>
    <lineage>
        <taxon>unclassified sequences</taxon>
        <taxon>metagenomes</taxon>
        <taxon>ecological metagenomes</taxon>
    </lineage>
</organism>
<name>A0A382B6A9_9ZZZZ</name>
<gene>
    <name evidence="2" type="ORF">METZ01_LOCUS162152</name>
</gene>
<dbReference type="InterPro" id="IPR036188">
    <property type="entry name" value="FAD/NAD-bd_sf"/>
</dbReference>
<reference evidence="2" key="1">
    <citation type="submission" date="2018-05" db="EMBL/GenBank/DDBJ databases">
        <authorList>
            <person name="Lanie J.A."/>
            <person name="Ng W.-L."/>
            <person name="Kazmierczak K.M."/>
            <person name="Andrzejewski T.M."/>
            <person name="Davidsen T.M."/>
            <person name="Wayne K.J."/>
            <person name="Tettelin H."/>
            <person name="Glass J.I."/>
            <person name="Rusch D."/>
            <person name="Podicherti R."/>
            <person name="Tsui H.-C.T."/>
            <person name="Winkler M.E."/>
        </authorList>
    </citation>
    <scope>NUCLEOTIDE SEQUENCE</scope>
</reference>
<dbReference type="AlphaFoldDB" id="A0A382B6A9"/>
<evidence type="ECO:0000313" key="2">
    <source>
        <dbReference type="EMBL" id="SVB09298.1"/>
    </source>
</evidence>
<dbReference type="PANTHER" id="PTHR13847:SF281">
    <property type="entry name" value="FAD DEPENDENT OXIDOREDUCTASE DOMAIN-CONTAINING PROTEIN"/>
    <property type="match status" value="1"/>
</dbReference>
<dbReference type="GO" id="GO:0005737">
    <property type="term" value="C:cytoplasm"/>
    <property type="evidence" value="ECO:0007669"/>
    <property type="project" value="TreeGrafter"/>
</dbReference>
<evidence type="ECO:0000259" key="1">
    <source>
        <dbReference type="Pfam" id="PF01266"/>
    </source>
</evidence>
<dbReference type="SUPFAM" id="SSF51905">
    <property type="entry name" value="FAD/NAD(P)-binding domain"/>
    <property type="match status" value="1"/>
</dbReference>
<dbReference type="EMBL" id="UINC01028394">
    <property type="protein sequence ID" value="SVB09298.1"/>
    <property type="molecule type" value="Genomic_DNA"/>
</dbReference>
<dbReference type="Pfam" id="PF01266">
    <property type="entry name" value="DAO"/>
    <property type="match status" value="1"/>
</dbReference>
<accession>A0A382B6A9</accession>